<protein>
    <submittedName>
        <fullName evidence="9">H+transporting two-sector ATPase E subunit</fullName>
    </submittedName>
</protein>
<keyword evidence="7" id="KW-0066">ATP synthesis</keyword>
<reference evidence="9 10" key="1">
    <citation type="journal article" date="2012" name="J. Bacteriol.">
        <title>Complete Genome Sequence of Desulfurococcus fermentans, a Hyperthermophilic Cellulolytic Crenarchaeon Isolated from a Freshwater Hot Spring in Kamchatka, Russia.</title>
        <authorList>
            <person name="Susanti D."/>
            <person name="Johnson E.F."/>
            <person name="Rodriguez J.R."/>
            <person name="Anderson I."/>
            <person name="Perevalova A.A."/>
            <person name="Kyrpides N."/>
            <person name="Lucas S."/>
            <person name="Han J."/>
            <person name="Lapidus A."/>
            <person name="Cheng J.F."/>
            <person name="Goodwin L."/>
            <person name="Pitluck S."/>
            <person name="Mavrommatis K."/>
            <person name="Peters L."/>
            <person name="Land M.L."/>
            <person name="Hauser L."/>
            <person name="Gopalan V."/>
            <person name="Chan P.P."/>
            <person name="Lowe T.M."/>
            <person name="Atomi H."/>
            <person name="Bonch-Osmolovskaya E.A."/>
            <person name="Woyke T."/>
            <person name="Mukhopadhyay B."/>
        </authorList>
    </citation>
    <scope>NUCLEOTIDE SEQUENCE [LARGE SCALE GENOMIC DNA]</scope>
    <source>
        <strain evidence="9 10">DSM 16532</strain>
    </source>
</reference>
<comment type="similarity">
    <text evidence="1">Belongs to the V-ATPase E subunit family.</text>
</comment>
<dbReference type="GO" id="GO:0033178">
    <property type="term" value="C:proton-transporting two-sector ATPase complex, catalytic domain"/>
    <property type="evidence" value="ECO:0007669"/>
    <property type="project" value="InterPro"/>
</dbReference>
<dbReference type="Pfam" id="PF01991">
    <property type="entry name" value="vATP-synt_E"/>
    <property type="match status" value="1"/>
</dbReference>
<sequence length="192" mass="21911">MVALESEAIKARLLEEARTRAEEIVKEAEKEAERKIREAEALWREKAEKERMRIISEAEKEANNIVSDAVREARFIISMEVDNIISDILNQAYSVIRSRGFDVKASLKNLITESMKVIDSPRRLIVSRRDLETAREVVTELGLTGVSIEVGDIEGGIIVESASGIIVDNTYESRFKEFQNKYLNEVRRILWG</sequence>
<evidence type="ECO:0000256" key="5">
    <source>
        <dbReference type="ARBA" id="ARBA00023065"/>
    </source>
</evidence>
<keyword evidence="4" id="KW-0375">Hydrogen ion transport</keyword>
<keyword evidence="5" id="KW-0406">Ion transport</keyword>
<keyword evidence="8" id="KW-0175">Coiled coil</keyword>
<evidence type="ECO:0000256" key="8">
    <source>
        <dbReference type="SAM" id="Coils"/>
    </source>
</evidence>
<gene>
    <name evidence="9" type="ORF">Desfe_1112</name>
</gene>
<dbReference type="InterPro" id="IPR002842">
    <property type="entry name" value="ATPase_V1_Esu"/>
</dbReference>
<dbReference type="Proteomes" id="UP000006175">
    <property type="component" value="Chromosome"/>
</dbReference>
<evidence type="ECO:0000256" key="3">
    <source>
        <dbReference type="ARBA" id="ARBA00022475"/>
    </source>
</evidence>
<keyword evidence="6" id="KW-0472">Membrane</keyword>
<dbReference type="eggNOG" id="arCOG00869">
    <property type="taxonomic scope" value="Archaea"/>
</dbReference>
<feature type="coiled-coil region" evidence="8">
    <location>
        <begin position="11"/>
        <end position="64"/>
    </location>
</feature>
<dbReference type="KEGG" id="dfd:Desfe_1112"/>
<proteinExistence type="inferred from homology"/>
<dbReference type="Gene3D" id="3.30.2320.30">
    <property type="entry name" value="ATP synthase, E subunit, C-terminal"/>
    <property type="match status" value="1"/>
</dbReference>
<keyword evidence="3" id="KW-1003">Cell membrane</keyword>
<dbReference type="InterPro" id="IPR038495">
    <property type="entry name" value="ATPase_E_C"/>
</dbReference>
<dbReference type="HOGENOM" id="CLU_120324_0_0_2"/>
<dbReference type="SUPFAM" id="SSF160527">
    <property type="entry name" value="V-type ATPase subunit E-like"/>
    <property type="match status" value="1"/>
</dbReference>
<evidence type="ECO:0000256" key="7">
    <source>
        <dbReference type="ARBA" id="ARBA00023310"/>
    </source>
</evidence>
<name>I3XSR0_DESAM</name>
<evidence type="ECO:0000256" key="4">
    <source>
        <dbReference type="ARBA" id="ARBA00022781"/>
    </source>
</evidence>
<evidence type="ECO:0000313" key="10">
    <source>
        <dbReference type="Proteomes" id="UP000006175"/>
    </source>
</evidence>
<dbReference type="GO" id="GO:0006754">
    <property type="term" value="P:ATP biosynthetic process"/>
    <property type="evidence" value="ECO:0007669"/>
    <property type="project" value="UniProtKB-KW"/>
</dbReference>
<keyword evidence="2" id="KW-0813">Transport</keyword>
<dbReference type="GO" id="GO:0046961">
    <property type="term" value="F:proton-transporting ATPase activity, rotational mechanism"/>
    <property type="evidence" value="ECO:0007669"/>
    <property type="project" value="InterPro"/>
</dbReference>
<evidence type="ECO:0000313" key="9">
    <source>
        <dbReference type="EMBL" id="AFL66984.1"/>
    </source>
</evidence>
<accession>I3XSR0</accession>
<keyword evidence="10" id="KW-1185">Reference proteome</keyword>
<evidence type="ECO:0000256" key="2">
    <source>
        <dbReference type="ARBA" id="ARBA00022448"/>
    </source>
</evidence>
<evidence type="ECO:0000256" key="6">
    <source>
        <dbReference type="ARBA" id="ARBA00023136"/>
    </source>
</evidence>
<dbReference type="Gene3D" id="1.20.5.620">
    <property type="entry name" value="F1F0 ATP synthase subunit B, membrane domain"/>
    <property type="match status" value="1"/>
</dbReference>
<evidence type="ECO:0000256" key="1">
    <source>
        <dbReference type="ARBA" id="ARBA00005901"/>
    </source>
</evidence>
<organism evidence="9 10">
    <name type="scientific">Desulfurococcus amylolyticus DSM 16532</name>
    <dbReference type="NCBI Taxonomy" id="768672"/>
    <lineage>
        <taxon>Archaea</taxon>
        <taxon>Thermoproteota</taxon>
        <taxon>Thermoprotei</taxon>
        <taxon>Desulfurococcales</taxon>
        <taxon>Desulfurococcaceae</taxon>
        <taxon>Desulfurococcus</taxon>
    </lineage>
</organism>
<dbReference type="AlphaFoldDB" id="I3XSR0"/>
<dbReference type="EMBL" id="CP003321">
    <property type="protein sequence ID" value="AFL66984.1"/>
    <property type="molecule type" value="Genomic_DNA"/>
</dbReference>